<protein>
    <recommendedName>
        <fullName evidence="7">Multidrug resistance efflux pump</fullName>
    </recommendedName>
</protein>
<sequence>MSNWFYNLIALMLVAMLYISGRYFKGSGEASIGVAQTSEYKVNSEKSALVKSIHVVPGMEVKEGELLVELTSEALEMDIAKLINRIAVHQSDLSEKAKLASAEISYIKAESEIKLEELEAEILELESELQMNEALTKSFVTEKEAGENSPMSIKIRSLKLQKQMHLDARGIRIQDVTQESATEQHLLRNQIELLESELKLLQTEKSKLSKYAIAPGVVKNVYVKPGEQVDSFSPLLEINPLHPTTVVAYLVGKKTVEFPVGKPVSVSSYDQRRNTVAGKVIGYGSVNELPDILQKSTANQAFGQQVFIEIPEENTFFNGEKVLIR</sequence>
<comment type="subcellular location">
    <subcellularLocation>
        <location evidence="1">Cell envelope</location>
    </subcellularLocation>
</comment>
<evidence type="ECO:0000256" key="1">
    <source>
        <dbReference type="ARBA" id="ARBA00004196"/>
    </source>
</evidence>
<proteinExistence type="predicted"/>
<evidence type="ECO:0000256" key="4">
    <source>
        <dbReference type="SAM" id="Phobius"/>
    </source>
</evidence>
<name>A0ABN1MUY8_9BACT</name>
<dbReference type="Gene3D" id="1.10.287.470">
    <property type="entry name" value="Helix hairpin bin"/>
    <property type="match status" value="1"/>
</dbReference>
<organism evidence="5 6">
    <name type="scientific">Algoriphagus jejuensis</name>
    <dbReference type="NCBI Taxonomy" id="419934"/>
    <lineage>
        <taxon>Bacteria</taxon>
        <taxon>Pseudomonadati</taxon>
        <taxon>Bacteroidota</taxon>
        <taxon>Cytophagia</taxon>
        <taxon>Cytophagales</taxon>
        <taxon>Cyclobacteriaceae</taxon>
        <taxon>Algoriphagus</taxon>
    </lineage>
</organism>
<gene>
    <name evidence="5" type="ORF">GCM10009119_01590</name>
</gene>
<dbReference type="InterPro" id="IPR050465">
    <property type="entry name" value="UPF0194_transport"/>
</dbReference>
<dbReference type="PANTHER" id="PTHR32347">
    <property type="entry name" value="EFFLUX SYSTEM COMPONENT YKNX-RELATED"/>
    <property type="match status" value="1"/>
</dbReference>
<keyword evidence="2 3" id="KW-0175">Coiled coil</keyword>
<dbReference type="Proteomes" id="UP001500469">
    <property type="component" value="Unassembled WGS sequence"/>
</dbReference>
<feature type="transmembrane region" description="Helical" evidence="4">
    <location>
        <begin position="6"/>
        <end position="24"/>
    </location>
</feature>
<dbReference type="PANTHER" id="PTHR32347:SF23">
    <property type="entry name" value="BLL5650 PROTEIN"/>
    <property type="match status" value="1"/>
</dbReference>
<keyword evidence="6" id="KW-1185">Reference proteome</keyword>
<dbReference type="EMBL" id="BAAAFI010000001">
    <property type="protein sequence ID" value="GAA0877191.1"/>
    <property type="molecule type" value="Genomic_DNA"/>
</dbReference>
<accession>A0ABN1MUY8</accession>
<evidence type="ECO:0000256" key="3">
    <source>
        <dbReference type="SAM" id="Coils"/>
    </source>
</evidence>
<evidence type="ECO:0000313" key="6">
    <source>
        <dbReference type="Proteomes" id="UP001500469"/>
    </source>
</evidence>
<keyword evidence="4" id="KW-0472">Membrane</keyword>
<feature type="coiled-coil region" evidence="3">
    <location>
        <begin position="184"/>
        <end position="211"/>
    </location>
</feature>
<keyword evidence="4" id="KW-1133">Transmembrane helix</keyword>
<reference evidence="5 6" key="1">
    <citation type="journal article" date="2019" name="Int. J. Syst. Evol. Microbiol.">
        <title>The Global Catalogue of Microorganisms (GCM) 10K type strain sequencing project: providing services to taxonomists for standard genome sequencing and annotation.</title>
        <authorList>
            <consortium name="The Broad Institute Genomics Platform"/>
            <consortium name="The Broad Institute Genome Sequencing Center for Infectious Disease"/>
            <person name="Wu L."/>
            <person name="Ma J."/>
        </authorList>
    </citation>
    <scope>NUCLEOTIDE SEQUENCE [LARGE SCALE GENOMIC DNA]</scope>
    <source>
        <strain evidence="5 6">JCM 16112</strain>
    </source>
</reference>
<keyword evidence="4" id="KW-0812">Transmembrane</keyword>
<comment type="caution">
    <text evidence="5">The sequence shown here is derived from an EMBL/GenBank/DDBJ whole genome shotgun (WGS) entry which is preliminary data.</text>
</comment>
<evidence type="ECO:0000313" key="5">
    <source>
        <dbReference type="EMBL" id="GAA0877191.1"/>
    </source>
</evidence>
<feature type="coiled-coil region" evidence="3">
    <location>
        <begin position="99"/>
        <end position="135"/>
    </location>
</feature>
<evidence type="ECO:0000256" key="2">
    <source>
        <dbReference type="ARBA" id="ARBA00023054"/>
    </source>
</evidence>
<evidence type="ECO:0008006" key="7">
    <source>
        <dbReference type="Google" id="ProtNLM"/>
    </source>
</evidence>
<dbReference type="Gene3D" id="2.40.50.100">
    <property type="match status" value="1"/>
</dbReference>
<dbReference type="RefSeq" id="WP_343847888.1">
    <property type="nucleotide sequence ID" value="NZ_BAAAFI010000001.1"/>
</dbReference>